<dbReference type="VEuPathDB" id="FungiDB:AO090038000569"/>
<feature type="compositionally biased region" description="Low complexity" evidence="1">
    <location>
        <begin position="167"/>
        <end position="202"/>
    </location>
</feature>
<gene>
    <name evidence="4" type="ORF">OAory_01102540</name>
</gene>
<dbReference type="AlphaFoldDB" id="A0A1S9DIU2"/>
<feature type="compositionally biased region" description="Polar residues" evidence="1">
    <location>
        <begin position="422"/>
        <end position="434"/>
    </location>
</feature>
<evidence type="ECO:0000259" key="3">
    <source>
        <dbReference type="Pfam" id="PF20434"/>
    </source>
</evidence>
<protein>
    <recommendedName>
        <fullName evidence="6">Alpha/beta-hydrolase</fullName>
    </recommendedName>
</protein>
<dbReference type="Proteomes" id="UP000190312">
    <property type="component" value="Unassembled WGS sequence"/>
</dbReference>
<name>A0A1S9DIU2_ASPOZ</name>
<feature type="region of interest" description="Disordered" evidence="1">
    <location>
        <begin position="164"/>
        <end position="202"/>
    </location>
</feature>
<dbReference type="VEuPathDB" id="FungiDB:AO090038000570"/>
<comment type="caution">
    <text evidence="4">The sequence shown here is derived from an EMBL/GenBank/DDBJ whole genome shotgun (WGS) entry which is preliminary data.</text>
</comment>
<evidence type="ECO:0008006" key="6">
    <source>
        <dbReference type="Google" id="ProtNLM"/>
    </source>
</evidence>
<feature type="domain" description="BD-FAE-like" evidence="3">
    <location>
        <begin position="258"/>
        <end position="387"/>
    </location>
</feature>
<dbReference type="GO" id="GO:0008236">
    <property type="term" value="F:serine-type peptidase activity"/>
    <property type="evidence" value="ECO:0007669"/>
    <property type="project" value="InterPro"/>
</dbReference>
<dbReference type="Pfam" id="PF20434">
    <property type="entry name" value="BD-FAE"/>
    <property type="match status" value="1"/>
</dbReference>
<evidence type="ECO:0000313" key="4">
    <source>
        <dbReference type="EMBL" id="OOO08958.1"/>
    </source>
</evidence>
<feature type="domain" description="Peptidase S9 prolyl oligopeptidase catalytic" evidence="2">
    <location>
        <begin position="479"/>
        <end position="552"/>
    </location>
</feature>
<dbReference type="SUPFAM" id="SSF81296">
    <property type="entry name" value="E set domains"/>
    <property type="match status" value="1"/>
</dbReference>
<dbReference type="Gene3D" id="2.60.40.10">
    <property type="entry name" value="Immunoglobulins"/>
    <property type="match status" value="1"/>
</dbReference>
<dbReference type="InterPro" id="IPR013783">
    <property type="entry name" value="Ig-like_fold"/>
</dbReference>
<dbReference type="Pfam" id="PF00326">
    <property type="entry name" value="Peptidase_S9"/>
    <property type="match status" value="1"/>
</dbReference>
<reference evidence="4 5" key="1">
    <citation type="submission" date="2016-10" db="EMBL/GenBank/DDBJ databases">
        <title>Genome sequencing of Aspergillus oryzae BCC7051.</title>
        <authorList>
            <person name="Thammarongtham C."/>
            <person name="Vorapreeda T."/>
            <person name="Nookaew I."/>
            <person name="Srisuk T."/>
            <person name="Land M."/>
            <person name="Jeennor S."/>
            <person name="Laoteng K."/>
        </authorList>
    </citation>
    <scope>NUCLEOTIDE SEQUENCE [LARGE SCALE GENOMIC DNA]</scope>
    <source>
        <strain evidence="4 5">BCC7051</strain>
    </source>
</reference>
<organism evidence="4 5">
    <name type="scientific">Aspergillus oryzae</name>
    <name type="common">Yellow koji mold</name>
    <dbReference type="NCBI Taxonomy" id="5062"/>
    <lineage>
        <taxon>Eukaryota</taxon>
        <taxon>Fungi</taxon>
        <taxon>Dikarya</taxon>
        <taxon>Ascomycota</taxon>
        <taxon>Pezizomycotina</taxon>
        <taxon>Eurotiomycetes</taxon>
        <taxon>Eurotiomycetidae</taxon>
        <taxon>Eurotiales</taxon>
        <taxon>Aspergillaceae</taxon>
        <taxon>Aspergillus</taxon>
        <taxon>Aspergillus subgen. Circumdati</taxon>
    </lineage>
</organism>
<dbReference type="EMBL" id="MKZY01000005">
    <property type="protein sequence ID" value="OOO08958.1"/>
    <property type="molecule type" value="Genomic_DNA"/>
</dbReference>
<proteinExistence type="predicted"/>
<dbReference type="InterPro" id="IPR014756">
    <property type="entry name" value="Ig_E-set"/>
</dbReference>
<dbReference type="eggNOG" id="ENOG502QVY6">
    <property type="taxonomic scope" value="Eukaryota"/>
</dbReference>
<sequence length="555" mass="61757">MSAVQLKFTLRTSSNVKTVHLLGSWDNYSRQIPLSRDEGKPGSWVGKFRFQTSMLKLGGRYWYYYIMDGYHVSHDPAVEYTIEPTTGRKLNILDVPGGSKKSSSSAQKPRRTSDEVVKGRAPSPSKIHHPKPSKPYASRQIRETDFAPTMEDLSMRFAGSRLSDEYSLSNSPPSSVGSSLSSRSSRSSGSTSPSSLSSMSDPASVCRCERYGITRKGDRVKLDCGGSRCGYVTESSEASCSESDSDEEYRRARRGVRRQVINIHGGAFMLGNSRMVSIPQIEDCLSRGWIVVVPNHRLCPGVNILEGPVEDCRDLLTWVYDGRLEGFLRDQGVGMVSVDTEKVMAFGTSSGGFLALNSYANEGTVKGYDVPKPPRAILDFYGAVHFTHPFWTKPLPHVAEKLSPGLSPEFMNRVYEEDPVPTDSSISLEGQTESGRAKGPDFSRPRDAFAFMQIANGRVLSACFPGRDVREIDPVCCIRERFPPTCVVHGVEDRMVPIYLSRELVRVLEENGIECEMVEVPGEDHTFAMGMEVGSRTWELQRRGFDFLEMVINRE</sequence>
<dbReference type="PANTHER" id="PTHR40625:SF2">
    <property type="entry name" value="GTP-BINDING PROTEIN ESDC"/>
    <property type="match status" value="1"/>
</dbReference>
<feature type="region of interest" description="Disordered" evidence="1">
    <location>
        <begin position="91"/>
        <end position="140"/>
    </location>
</feature>
<evidence type="ECO:0000313" key="5">
    <source>
        <dbReference type="Proteomes" id="UP000190312"/>
    </source>
</evidence>
<dbReference type="GO" id="GO:0006508">
    <property type="term" value="P:proteolysis"/>
    <property type="evidence" value="ECO:0007669"/>
    <property type="project" value="InterPro"/>
</dbReference>
<dbReference type="SUPFAM" id="SSF53474">
    <property type="entry name" value="alpha/beta-Hydrolases"/>
    <property type="match status" value="1"/>
</dbReference>
<dbReference type="PANTHER" id="PTHR40625">
    <property type="entry name" value="GTP-BINDING PROTEIN ESDC-RELATED"/>
    <property type="match status" value="1"/>
</dbReference>
<evidence type="ECO:0000256" key="1">
    <source>
        <dbReference type="SAM" id="MobiDB-lite"/>
    </source>
</evidence>
<dbReference type="InterPro" id="IPR049492">
    <property type="entry name" value="BD-FAE-like_dom"/>
</dbReference>
<feature type="region of interest" description="Disordered" evidence="1">
    <location>
        <begin position="419"/>
        <end position="442"/>
    </location>
</feature>
<dbReference type="Gene3D" id="3.40.50.1820">
    <property type="entry name" value="alpha/beta hydrolase"/>
    <property type="match status" value="1"/>
</dbReference>
<evidence type="ECO:0000259" key="2">
    <source>
        <dbReference type="Pfam" id="PF00326"/>
    </source>
</evidence>
<dbReference type="FunFam" id="2.60.40.10:FF:000885">
    <property type="entry name" value="Putative GTP-binding protein EsdC"/>
    <property type="match status" value="1"/>
</dbReference>
<dbReference type="InterPro" id="IPR029058">
    <property type="entry name" value="AB_hydrolase_fold"/>
</dbReference>
<accession>A0A1S9DIU2</accession>
<dbReference type="InterPro" id="IPR001375">
    <property type="entry name" value="Peptidase_S9_cat"/>
</dbReference>
<dbReference type="OrthoDB" id="19653at2759"/>